<dbReference type="SUPFAM" id="SSF49899">
    <property type="entry name" value="Concanavalin A-like lectins/glucanases"/>
    <property type="match status" value="1"/>
</dbReference>
<dbReference type="InterPro" id="IPR000315">
    <property type="entry name" value="Znf_B-box"/>
</dbReference>
<feature type="coiled-coil region" evidence="7">
    <location>
        <begin position="192"/>
        <end position="229"/>
    </location>
</feature>
<dbReference type="Pfam" id="PF00643">
    <property type="entry name" value="zf-B_box"/>
    <property type="match status" value="1"/>
</dbReference>
<dbReference type="InterPro" id="IPR058030">
    <property type="entry name" value="TRIM8/14/16/25/29/45/65_CC"/>
</dbReference>
<dbReference type="InterPro" id="IPR006574">
    <property type="entry name" value="PRY"/>
</dbReference>
<keyword evidence="7" id="KW-0175">Coiled coil</keyword>
<evidence type="ECO:0000313" key="12">
    <source>
        <dbReference type="Ensembl" id="ENSHBUP00000004532.1"/>
    </source>
</evidence>
<dbReference type="InterPro" id="IPR013083">
    <property type="entry name" value="Znf_RING/FYVE/PHD"/>
</dbReference>
<feature type="domain" description="RING-type" evidence="9">
    <location>
        <begin position="15"/>
        <end position="58"/>
    </location>
</feature>
<name>A0A3Q2V1D2_HAPBU</name>
<keyword evidence="3 6" id="KW-0863">Zinc-finger</keyword>
<dbReference type="STRING" id="8153.ENSHBUP00000004532"/>
<keyword evidence="5" id="KW-0391">Immunity</keyword>
<dbReference type="SMART" id="SM00589">
    <property type="entry name" value="PRY"/>
    <property type="match status" value="1"/>
</dbReference>
<keyword evidence="13" id="KW-1185">Reference proteome</keyword>
<dbReference type="InterPro" id="IPR003879">
    <property type="entry name" value="Butyrophylin_SPRY"/>
</dbReference>
<feature type="region of interest" description="Disordered" evidence="8">
    <location>
        <begin position="493"/>
        <end position="512"/>
    </location>
</feature>
<keyword evidence="2" id="KW-0479">Metal-binding</keyword>
<dbReference type="InterPro" id="IPR001870">
    <property type="entry name" value="B30.2/SPRY"/>
</dbReference>
<dbReference type="SMART" id="SM00449">
    <property type="entry name" value="SPRY"/>
    <property type="match status" value="1"/>
</dbReference>
<dbReference type="Pfam" id="PF25600">
    <property type="entry name" value="TRIM_CC"/>
    <property type="match status" value="1"/>
</dbReference>
<dbReference type="InterPro" id="IPR043136">
    <property type="entry name" value="B30.2/SPRY_sf"/>
</dbReference>
<dbReference type="PROSITE" id="PS50188">
    <property type="entry name" value="B302_SPRY"/>
    <property type="match status" value="1"/>
</dbReference>
<dbReference type="Gene3D" id="2.60.120.920">
    <property type="match status" value="1"/>
</dbReference>
<dbReference type="PANTHER" id="PTHR25465">
    <property type="entry name" value="B-BOX DOMAIN CONTAINING"/>
    <property type="match status" value="1"/>
</dbReference>
<protein>
    <submittedName>
        <fullName evidence="12">Tripartite motif-containing protein 16-like</fullName>
    </submittedName>
</protein>
<evidence type="ECO:0000256" key="5">
    <source>
        <dbReference type="ARBA" id="ARBA00022859"/>
    </source>
</evidence>
<organism evidence="12 13">
    <name type="scientific">Haplochromis burtoni</name>
    <name type="common">Burton's mouthbrooder</name>
    <name type="synonym">Chromis burtoni</name>
    <dbReference type="NCBI Taxonomy" id="8153"/>
    <lineage>
        <taxon>Eukaryota</taxon>
        <taxon>Metazoa</taxon>
        <taxon>Chordata</taxon>
        <taxon>Craniata</taxon>
        <taxon>Vertebrata</taxon>
        <taxon>Euteleostomi</taxon>
        <taxon>Actinopterygii</taxon>
        <taxon>Neopterygii</taxon>
        <taxon>Teleostei</taxon>
        <taxon>Neoteleostei</taxon>
        <taxon>Acanthomorphata</taxon>
        <taxon>Ovalentaria</taxon>
        <taxon>Cichlomorphae</taxon>
        <taxon>Cichliformes</taxon>
        <taxon>Cichlidae</taxon>
        <taxon>African cichlids</taxon>
        <taxon>Pseudocrenilabrinae</taxon>
        <taxon>Haplochromini</taxon>
        <taxon>Haplochromis</taxon>
    </lineage>
</organism>
<dbReference type="OMA" id="YNICFRH"/>
<dbReference type="InterPro" id="IPR051051">
    <property type="entry name" value="E3_ubiq-ligase_TRIM/RNF"/>
</dbReference>
<keyword evidence="1" id="KW-0399">Innate immunity</keyword>
<evidence type="ECO:0000313" key="13">
    <source>
        <dbReference type="Proteomes" id="UP000264840"/>
    </source>
</evidence>
<evidence type="ECO:0000256" key="4">
    <source>
        <dbReference type="ARBA" id="ARBA00022833"/>
    </source>
</evidence>
<evidence type="ECO:0000256" key="3">
    <source>
        <dbReference type="ARBA" id="ARBA00022771"/>
    </source>
</evidence>
<dbReference type="GO" id="GO:0045087">
    <property type="term" value="P:innate immune response"/>
    <property type="evidence" value="ECO:0007669"/>
    <property type="project" value="UniProtKB-KW"/>
</dbReference>
<reference evidence="12" key="2">
    <citation type="submission" date="2025-09" db="UniProtKB">
        <authorList>
            <consortium name="Ensembl"/>
        </authorList>
    </citation>
    <scope>IDENTIFICATION</scope>
</reference>
<dbReference type="CDD" id="cd19769">
    <property type="entry name" value="Bbox2_TRIM16-like"/>
    <property type="match status" value="1"/>
</dbReference>
<reference evidence="12" key="1">
    <citation type="submission" date="2025-08" db="UniProtKB">
        <authorList>
            <consortium name="Ensembl"/>
        </authorList>
    </citation>
    <scope>IDENTIFICATION</scope>
</reference>
<dbReference type="PROSITE" id="PS50089">
    <property type="entry name" value="ZF_RING_2"/>
    <property type="match status" value="1"/>
</dbReference>
<proteinExistence type="predicted"/>
<dbReference type="SMART" id="SM00336">
    <property type="entry name" value="BBOX"/>
    <property type="match status" value="1"/>
</dbReference>
<dbReference type="Ensembl" id="ENSHBUT00000008549.1">
    <property type="protein sequence ID" value="ENSHBUP00000004532.1"/>
    <property type="gene ID" value="ENSHBUG00000005840.1"/>
</dbReference>
<dbReference type="SUPFAM" id="SSF57845">
    <property type="entry name" value="B-box zinc-binding domain"/>
    <property type="match status" value="1"/>
</dbReference>
<dbReference type="Pfam" id="PF15227">
    <property type="entry name" value="zf-C3HC4_4"/>
    <property type="match status" value="1"/>
</dbReference>
<evidence type="ECO:0000256" key="6">
    <source>
        <dbReference type="PROSITE-ProRule" id="PRU00024"/>
    </source>
</evidence>
<dbReference type="PRINTS" id="PR01407">
    <property type="entry name" value="BUTYPHLNCDUF"/>
</dbReference>
<dbReference type="InterPro" id="IPR001841">
    <property type="entry name" value="Znf_RING"/>
</dbReference>
<evidence type="ECO:0000259" key="10">
    <source>
        <dbReference type="PROSITE" id="PS50119"/>
    </source>
</evidence>
<feature type="domain" description="B30.2/SPRY" evidence="11">
    <location>
        <begin position="296"/>
        <end position="490"/>
    </location>
</feature>
<dbReference type="SUPFAM" id="SSF57850">
    <property type="entry name" value="RING/U-box"/>
    <property type="match status" value="1"/>
</dbReference>
<dbReference type="Gene3D" id="3.30.40.10">
    <property type="entry name" value="Zinc/RING finger domain, C3HC4 (zinc finger)"/>
    <property type="match status" value="1"/>
</dbReference>
<dbReference type="SMART" id="SM00184">
    <property type="entry name" value="RING"/>
    <property type="match status" value="1"/>
</dbReference>
<dbReference type="AlphaFoldDB" id="A0A3Q2V1D2"/>
<sequence length="512" mass="58962">MAQRLNQLDSEKFSCSICLELLQIPVTIPCGHSYCLNWIKIHFDDEDRKQIHTCPQCRKTFTPRPILEKNILLAILADHCYNICFRHNEVMKIFCRTDQQTVCYLCLLDEHKGHETVPAATERTEKQKELEVRRLKIQQSIQNREKDVKLLQQQVEAIISSADKTVVDSEKMFTELISLIQNRSSDVKQQIRSKQETEVNRVKEVLEKLEKEIAELKRKDAELEQLSHTEDHNQFLHTYPSLSTLTDSTPSSSISICPQRYFEDVTAALSEATDKLQEFLREKWTNSSLKVTEKDALLSPPEPKTRAGFLKYSSEITLDPNTAFPHVLLSEGNRKATRVKQKQAYFHHPDRFSGWEQVLSRESLTGRCYWEVEWRGGGVGVAVAYKTIRRIGKSYECLFGFNDKSWALCCDTNSYVFWHNNVQTKLSGPRSFRVGVYLDHSAGIMSFYSISETMTLLHRVQTTFTQPLSVGLWLWVDGSPRASFFTLQPSRTFPASTHSDTHGAKNTKQILK</sequence>
<dbReference type="Gene3D" id="3.30.160.60">
    <property type="entry name" value="Classic Zinc Finger"/>
    <property type="match status" value="1"/>
</dbReference>
<dbReference type="PANTHER" id="PTHR25465:SF5">
    <property type="entry name" value="E3 UBIQUITIN_ISG15 LIGASE TRIM25-RELATED"/>
    <property type="match status" value="1"/>
</dbReference>
<evidence type="ECO:0000256" key="8">
    <source>
        <dbReference type="SAM" id="MobiDB-lite"/>
    </source>
</evidence>
<dbReference type="GeneTree" id="ENSGT01150000286922"/>
<evidence type="ECO:0000256" key="2">
    <source>
        <dbReference type="ARBA" id="ARBA00022723"/>
    </source>
</evidence>
<dbReference type="CDD" id="cd16040">
    <property type="entry name" value="SPRY_PRY_SNTX"/>
    <property type="match status" value="1"/>
</dbReference>
<evidence type="ECO:0000256" key="7">
    <source>
        <dbReference type="SAM" id="Coils"/>
    </source>
</evidence>
<dbReference type="InterPro" id="IPR013320">
    <property type="entry name" value="ConA-like_dom_sf"/>
</dbReference>
<evidence type="ECO:0000259" key="11">
    <source>
        <dbReference type="PROSITE" id="PS50188"/>
    </source>
</evidence>
<evidence type="ECO:0000259" key="9">
    <source>
        <dbReference type="PROSITE" id="PS50089"/>
    </source>
</evidence>
<dbReference type="Pfam" id="PF13765">
    <property type="entry name" value="PRY"/>
    <property type="match status" value="1"/>
</dbReference>
<feature type="domain" description="B box-type" evidence="10">
    <location>
        <begin position="83"/>
        <end position="119"/>
    </location>
</feature>
<dbReference type="InterPro" id="IPR003877">
    <property type="entry name" value="SPRY_dom"/>
</dbReference>
<dbReference type="Pfam" id="PF00622">
    <property type="entry name" value="SPRY"/>
    <property type="match status" value="1"/>
</dbReference>
<dbReference type="PROSITE" id="PS50119">
    <property type="entry name" value="ZF_BBOX"/>
    <property type="match status" value="1"/>
</dbReference>
<accession>A0A3Q2V1D2</accession>
<evidence type="ECO:0000256" key="1">
    <source>
        <dbReference type="ARBA" id="ARBA00022588"/>
    </source>
</evidence>
<keyword evidence="4" id="KW-0862">Zinc</keyword>
<dbReference type="GO" id="GO:0008270">
    <property type="term" value="F:zinc ion binding"/>
    <property type="evidence" value="ECO:0007669"/>
    <property type="project" value="UniProtKB-KW"/>
</dbReference>
<dbReference type="GO" id="GO:0005737">
    <property type="term" value="C:cytoplasm"/>
    <property type="evidence" value="ECO:0007669"/>
    <property type="project" value="UniProtKB-ARBA"/>
</dbReference>
<dbReference type="Proteomes" id="UP000264840">
    <property type="component" value="Unplaced"/>
</dbReference>